<evidence type="ECO:0000256" key="1">
    <source>
        <dbReference type="ARBA" id="ARBA00006484"/>
    </source>
</evidence>
<name>B7K581_RIPO1</name>
<dbReference type="Proteomes" id="UP000008204">
    <property type="component" value="Chromosome"/>
</dbReference>
<dbReference type="OrthoDB" id="9803333at2"/>
<dbReference type="STRING" id="41431.PCC8801_3966"/>
<dbReference type="eggNOG" id="COG1028">
    <property type="taxonomic scope" value="Bacteria"/>
</dbReference>
<dbReference type="EMBL" id="CP001287">
    <property type="protein sequence ID" value="ACK67907.1"/>
    <property type="molecule type" value="Genomic_DNA"/>
</dbReference>
<sequence length="281" mass="30511">MEIMPIKVAIITGGTRGIGLGISEQLAADGYNLIIGFNSNKAAAAKAKESLESKYKIKVYPIQGDVAEPATIDKLFECLEDKFEGKLTALIHNAGLHLGTTTDPTSEQSKLAANSQSQLLGDGNLTSLAQYDYYQNIYPKCLIRCVEKAVNYMEDKKGYIVATSAPGCNMNQTPRLGYMMPGTAKTVIEFLTRYYAKILAPRQITVNVIIPGLIKTEAWHGLMAKYGGIDSQIMQTMVENSPMQRWANPTEIGQVVAFLCSPKAAFITGVALPIDGGAHLR</sequence>
<dbReference type="InterPro" id="IPR002347">
    <property type="entry name" value="SDR_fam"/>
</dbReference>
<organism evidence="3 4">
    <name type="scientific">Rippkaea orientalis (strain PCC 8801 / RF-1)</name>
    <name type="common">Cyanothece sp. (strain PCC 8801)</name>
    <dbReference type="NCBI Taxonomy" id="41431"/>
    <lineage>
        <taxon>Bacteria</taxon>
        <taxon>Bacillati</taxon>
        <taxon>Cyanobacteriota</taxon>
        <taxon>Cyanophyceae</taxon>
        <taxon>Oscillatoriophycideae</taxon>
        <taxon>Chroococcales</taxon>
        <taxon>Aphanothecaceae</taxon>
        <taxon>Rippkaea</taxon>
        <taxon>Rippkaea orientalis</taxon>
    </lineage>
</organism>
<keyword evidence="4" id="KW-1185">Reference proteome</keyword>
<dbReference type="PANTHER" id="PTHR43008:SF4">
    <property type="entry name" value="CHAIN DEHYDROGENASE, PUTATIVE (AFU_ORTHOLOGUE AFUA_4G08710)-RELATED"/>
    <property type="match status" value="1"/>
</dbReference>
<dbReference type="Gene3D" id="3.40.50.720">
    <property type="entry name" value="NAD(P)-binding Rossmann-like Domain"/>
    <property type="match status" value="1"/>
</dbReference>
<evidence type="ECO:0000313" key="4">
    <source>
        <dbReference type="Proteomes" id="UP000008204"/>
    </source>
</evidence>
<dbReference type="PANTHER" id="PTHR43008">
    <property type="entry name" value="BENZIL REDUCTASE"/>
    <property type="match status" value="1"/>
</dbReference>
<dbReference type="PRINTS" id="PR00081">
    <property type="entry name" value="GDHRDH"/>
</dbReference>
<evidence type="ECO:0000256" key="2">
    <source>
        <dbReference type="ARBA" id="ARBA00023002"/>
    </source>
</evidence>
<keyword evidence="2" id="KW-0560">Oxidoreductase</keyword>
<dbReference type="InterPro" id="IPR036291">
    <property type="entry name" value="NAD(P)-bd_dom_sf"/>
</dbReference>
<dbReference type="KEGG" id="cyp:PCC8801_3966"/>
<gene>
    <name evidence="3" type="ordered locus">PCC8801_3966</name>
</gene>
<dbReference type="SUPFAM" id="SSF51735">
    <property type="entry name" value="NAD(P)-binding Rossmann-fold domains"/>
    <property type="match status" value="1"/>
</dbReference>
<protein>
    <submittedName>
        <fullName evidence="3">Short-chain dehydrogenase/reductase SDR</fullName>
    </submittedName>
</protein>
<evidence type="ECO:0000313" key="3">
    <source>
        <dbReference type="EMBL" id="ACK67907.1"/>
    </source>
</evidence>
<proteinExistence type="inferred from homology"/>
<reference evidence="4" key="1">
    <citation type="journal article" date="2011" name="MBio">
        <title>Novel metabolic attributes of the genus Cyanothece, comprising a group of unicellular nitrogen-fixing Cyanobacteria.</title>
        <authorList>
            <person name="Bandyopadhyay A."/>
            <person name="Elvitigala T."/>
            <person name="Welsh E."/>
            <person name="Stockel J."/>
            <person name="Liberton M."/>
            <person name="Min H."/>
            <person name="Sherman L.A."/>
            <person name="Pakrasi H.B."/>
        </authorList>
    </citation>
    <scope>NUCLEOTIDE SEQUENCE [LARGE SCALE GENOMIC DNA]</scope>
    <source>
        <strain evidence="4">PCC 8801</strain>
    </source>
</reference>
<accession>B7K581</accession>
<dbReference type="FunFam" id="3.40.50.720:FF:000753">
    <property type="entry name" value="Predicted protein"/>
    <property type="match status" value="1"/>
</dbReference>
<dbReference type="AlphaFoldDB" id="B7K581"/>
<dbReference type="GO" id="GO:0050664">
    <property type="term" value="F:oxidoreductase activity, acting on NAD(P)H, oxygen as acceptor"/>
    <property type="evidence" value="ECO:0007669"/>
    <property type="project" value="TreeGrafter"/>
</dbReference>
<dbReference type="Pfam" id="PF13561">
    <property type="entry name" value="adh_short_C2"/>
    <property type="match status" value="1"/>
</dbReference>
<comment type="similarity">
    <text evidence="1">Belongs to the short-chain dehydrogenases/reductases (SDR) family.</text>
</comment>
<dbReference type="HOGENOM" id="CLU_010194_1_2_3"/>